<feature type="transmembrane region" description="Helical" evidence="1">
    <location>
        <begin position="12"/>
        <end position="33"/>
    </location>
</feature>
<proteinExistence type="predicted"/>
<organism evidence="2">
    <name type="scientific">marine sediment metagenome</name>
    <dbReference type="NCBI Taxonomy" id="412755"/>
    <lineage>
        <taxon>unclassified sequences</taxon>
        <taxon>metagenomes</taxon>
        <taxon>ecological metagenomes</taxon>
    </lineage>
</organism>
<name>A0A0F9N7C3_9ZZZZ</name>
<keyword evidence="1" id="KW-0812">Transmembrane</keyword>
<accession>A0A0F9N7C3</accession>
<protein>
    <submittedName>
        <fullName evidence="2">Uncharacterized protein</fullName>
    </submittedName>
</protein>
<keyword evidence="1" id="KW-0472">Membrane</keyword>
<dbReference type="EMBL" id="LAZR01008660">
    <property type="protein sequence ID" value="KKM77332.1"/>
    <property type="molecule type" value="Genomic_DNA"/>
</dbReference>
<reference evidence="2" key="1">
    <citation type="journal article" date="2015" name="Nature">
        <title>Complex archaea that bridge the gap between prokaryotes and eukaryotes.</title>
        <authorList>
            <person name="Spang A."/>
            <person name="Saw J.H."/>
            <person name="Jorgensen S.L."/>
            <person name="Zaremba-Niedzwiedzka K."/>
            <person name="Martijn J."/>
            <person name="Lind A.E."/>
            <person name="van Eijk R."/>
            <person name="Schleper C."/>
            <person name="Guy L."/>
            <person name="Ettema T.J."/>
        </authorList>
    </citation>
    <scope>NUCLEOTIDE SEQUENCE</scope>
</reference>
<keyword evidence="1" id="KW-1133">Transmembrane helix</keyword>
<comment type="caution">
    <text evidence="2">The sequence shown here is derived from an EMBL/GenBank/DDBJ whole genome shotgun (WGS) entry which is preliminary data.</text>
</comment>
<sequence length="81" mass="9529">MKKEIDWVNTILMRGLPVFLGSMFLIGSMIMAGRYNFNFIIFEAGVENNGWEIIFNVAIWYVIVMKSVEEIFNNLKLEYKK</sequence>
<evidence type="ECO:0000256" key="1">
    <source>
        <dbReference type="SAM" id="Phobius"/>
    </source>
</evidence>
<gene>
    <name evidence="2" type="ORF">LCGC14_1371190</name>
</gene>
<evidence type="ECO:0000313" key="2">
    <source>
        <dbReference type="EMBL" id="KKM77332.1"/>
    </source>
</evidence>
<dbReference type="AlphaFoldDB" id="A0A0F9N7C3"/>